<dbReference type="EMBL" id="AECZ01000041">
    <property type="protein sequence ID" value="EFL49511.1"/>
    <property type="molecule type" value="Genomic_DNA"/>
</dbReference>
<name>E1K1L7_SOLFR</name>
<evidence type="ECO:0000313" key="3">
    <source>
        <dbReference type="Proteomes" id="UP000006250"/>
    </source>
</evidence>
<gene>
    <name evidence="2" type="ORF">DesfrDRAFT_3767</name>
</gene>
<proteinExistence type="predicted"/>
<keyword evidence="1" id="KW-0732">Signal</keyword>
<dbReference type="Proteomes" id="UP000006250">
    <property type="component" value="Unassembled WGS sequence"/>
</dbReference>
<feature type="signal peptide" evidence="1">
    <location>
        <begin position="1"/>
        <end position="21"/>
    </location>
</feature>
<protein>
    <submittedName>
        <fullName evidence="2">Uncharacterized protein</fullName>
    </submittedName>
</protein>
<keyword evidence="3" id="KW-1185">Reference proteome</keyword>
<dbReference type="eggNOG" id="ENOG5030SUA">
    <property type="taxonomic scope" value="Bacteria"/>
</dbReference>
<organism evidence="2 3">
    <name type="scientific">Solidesulfovibrio fructosivorans JJ]</name>
    <dbReference type="NCBI Taxonomy" id="596151"/>
    <lineage>
        <taxon>Bacteria</taxon>
        <taxon>Pseudomonadati</taxon>
        <taxon>Thermodesulfobacteriota</taxon>
        <taxon>Desulfovibrionia</taxon>
        <taxon>Desulfovibrionales</taxon>
        <taxon>Desulfovibrionaceae</taxon>
        <taxon>Solidesulfovibrio</taxon>
    </lineage>
</organism>
<feature type="chain" id="PRO_5003148383" evidence="1">
    <location>
        <begin position="22"/>
        <end position="57"/>
    </location>
</feature>
<evidence type="ECO:0000256" key="1">
    <source>
        <dbReference type="SAM" id="SignalP"/>
    </source>
</evidence>
<evidence type="ECO:0000313" key="2">
    <source>
        <dbReference type="EMBL" id="EFL49511.1"/>
    </source>
</evidence>
<reference evidence="2 3" key="1">
    <citation type="submission" date="2010-08" db="EMBL/GenBank/DDBJ databases">
        <title>The draft genome of Desulfovibrio fructosovorans JJ.</title>
        <authorList>
            <consortium name="US DOE Joint Genome Institute (JGI-PGF)"/>
            <person name="Lucas S."/>
            <person name="Copeland A."/>
            <person name="Lapidus A."/>
            <person name="Cheng J.-F."/>
            <person name="Bruce D."/>
            <person name="Goodwin L."/>
            <person name="Pitluck S."/>
            <person name="Land M.L."/>
            <person name="Hauser L."/>
            <person name="Chang Y.-J."/>
            <person name="Jeffries C."/>
            <person name="Wall J.D."/>
            <person name="Stahl D.A."/>
            <person name="Arkin A.P."/>
            <person name="Dehal P."/>
            <person name="Stolyar S.M."/>
            <person name="Hazen T.C."/>
            <person name="Woyke T.J."/>
        </authorList>
    </citation>
    <scope>NUCLEOTIDE SEQUENCE [LARGE SCALE GENOMIC DNA]</scope>
    <source>
        <strain evidence="2 3">JJ</strain>
    </source>
</reference>
<sequence precursor="true">MKKIIVFTVISCLLATSMAFAGTKKKKHKKPTKSDSYSVVEMLKAKKKAKKGTTPAN</sequence>
<dbReference type="RefSeq" id="WP_005996525.1">
    <property type="nucleotide sequence ID" value="NZ_AECZ01000041.1"/>
</dbReference>
<accession>E1K1L7</accession>
<dbReference type="AlphaFoldDB" id="E1K1L7"/>
<comment type="caution">
    <text evidence="2">The sequence shown here is derived from an EMBL/GenBank/DDBJ whole genome shotgun (WGS) entry which is preliminary data.</text>
</comment>